<reference evidence="2 3" key="1">
    <citation type="journal article" date="2018" name="Mol. Biol. Evol.">
        <title>Broad Genomic Sampling Reveals a Smut Pathogenic Ancestry of the Fungal Clade Ustilaginomycotina.</title>
        <authorList>
            <person name="Kijpornyongpan T."/>
            <person name="Mondo S.J."/>
            <person name="Barry K."/>
            <person name="Sandor L."/>
            <person name="Lee J."/>
            <person name="Lipzen A."/>
            <person name="Pangilinan J."/>
            <person name="LaButti K."/>
            <person name="Hainaut M."/>
            <person name="Henrissat B."/>
            <person name="Grigoriev I.V."/>
            <person name="Spatafora J.W."/>
            <person name="Aime M.C."/>
        </authorList>
    </citation>
    <scope>NUCLEOTIDE SEQUENCE [LARGE SCALE GENOMIC DNA]</scope>
    <source>
        <strain evidence="2 3">MCA 4658</strain>
    </source>
</reference>
<evidence type="ECO:0000313" key="3">
    <source>
        <dbReference type="Proteomes" id="UP000245783"/>
    </source>
</evidence>
<evidence type="ECO:0000256" key="1">
    <source>
        <dbReference type="SAM" id="MobiDB-lite"/>
    </source>
</evidence>
<dbReference type="RefSeq" id="XP_025371273.1">
    <property type="nucleotide sequence ID" value="XM_025517371.1"/>
</dbReference>
<proteinExistence type="predicted"/>
<dbReference type="Proteomes" id="UP000245783">
    <property type="component" value="Unassembled WGS sequence"/>
</dbReference>
<feature type="region of interest" description="Disordered" evidence="1">
    <location>
        <begin position="129"/>
        <end position="149"/>
    </location>
</feature>
<organism evidence="2 3">
    <name type="scientific">Ceraceosorus guamensis</name>
    <dbReference type="NCBI Taxonomy" id="1522189"/>
    <lineage>
        <taxon>Eukaryota</taxon>
        <taxon>Fungi</taxon>
        <taxon>Dikarya</taxon>
        <taxon>Basidiomycota</taxon>
        <taxon>Ustilaginomycotina</taxon>
        <taxon>Exobasidiomycetes</taxon>
        <taxon>Ceraceosorales</taxon>
        <taxon>Ceraceosoraceae</taxon>
        <taxon>Ceraceosorus</taxon>
    </lineage>
</organism>
<keyword evidence="3" id="KW-1185">Reference proteome</keyword>
<evidence type="ECO:0000313" key="2">
    <source>
        <dbReference type="EMBL" id="PWN44113.1"/>
    </source>
</evidence>
<gene>
    <name evidence="2" type="ORF">IE81DRAFT_48031</name>
</gene>
<name>A0A316W7T1_9BASI</name>
<protein>
    <submittedName>
        <fullName evidence="2">Uncharacterized protein</fullName>
    </submittedName>
</protein>
<dbReference type="GeneID" id="37039241"/>
<dbReference type="EMBL" id="KZ819364">
    <property type="protein sequence ID" value="PWN44113.1"/>
    <property type="molecule type" value="Genomic_DNA"/>
</dbReference>
<dbReference type="InParanoid" id="A0A316W7T1"/>
<sequence>MVTHHSEVQRIRGLSSSAEPDIQVLVSRLRWSTYGSNFKVGSMFVALSLLPPKGTEAECALRRIAPMHFRSSNRDVATRGAQRAPQCDPRSQNKRVCGALTCPEVGRDRRRAVRIISCGLPSLEHSVPQNMSAPRFSLDTAQRETRSSL</sequence>
<accession>A0A316W7T1</accession>
<dbReference type="AlphaFoldDB" id="A0A316W7T1"/>